<accession>A0A131YNZ9</accession>
<dbReference type="InterPro" id="IPR002652">
    <property type="entry name" value="Importin-a_IBB"/>
</dbReference>
<dbReference type="InterPro" id="IPR047857">
    <property type="entry name" value="Snurportin1_C"/>
</dbReference>
<dbReference type="SUPFAM" id="SSF56091">
    <property type="entry name" value="DNA ligase/mRNA capping enzyme, catalytic domain"/>
    <property type="match status" value="1"/>
</dbReference>
<sequence>MDGLLDSLSAGLRVSLDENSTATPHPRFASYKLKYSASSQEARRQKFFEEQKKKRADLFEHARRLALGSGDRGASGNNDEKMDCSVSRPRSNAPRIYKNRLMLSEWLVDIPEDFAENWLVVPCPVAKRCLVVSSKGCTKSYARNGYRIAMFSSLLPGGSKFSDGKHSDFCLLDCVFSEVHRTYYILDLLCWKSHPVYDSEAEFRFYWRDEKLNEFPQIKETPDGSRRCRFVTLPRYPCTKEAISALMNSPLPFEDEMDGLLFYHKKGHYFEGVSPLVGWLKPYMVPEILGTPVDPCYIEKQPPKHQTGLKEKLEANRSRTRSKVKATQLSAEDCETEPANEMEA</sequence>
<dbReference type="PROSITE" id="PS51214">
    <property type="entry name" value="IBB"/>
    <property type="match status" value="1"/>
</dbReference>
<dbReference type="GO" id="GO:0006606">
    <property type="term" value="P:protein import into nucleus"/>
    <property type="evidence" value="ECO:0007669"/>
    <property type="project" value="InterPro"/>
</dbReference>
<dbReference type="Pfam" id="PF21974">
    <property type="entry name" value="SPN1_m3Gcap_bd"/>
    <property type="match status" value="1"/>
</dbReference>
<evidence type="ECO:0000256" key="10">
    <source>
        <dbReference type="ARBA" id="ARBA00031454"/>
    </source>
</evidence>
<dbReference type="GO" id="GO:0005737">
    <property type="term" value="C:cytoplasm"/>
    <property type="evidence" value="ECO:0007669"/>
    <property type="project" value="UniProtKB-SubCell"/>
</dbReference>
<dbReference type="InterPro" id="IPR017336">
    <property type="entry name" value="Snurportin-1"/>
</dbReference>
<reference evidence="14" key="1">
    <citation type="journal article" date="2016" name="Ticks Tick Borne Dis.">
        <title>De novo assembly and annotation of the salivary gland transcriptome of Rhipicephalus appendiculatus male and female ticks during blood feeding.</title>
        <authorList>
            <person name="de Castro M.H."/>
            <person name="de Klerk D."/>
            <person name="Pienaar R."/>
            <person name="Latif A.A."/>
            <person name="Rees D.J."/>
            <person name="Mans B.J."/>
        </authorList>
    </citation>
    <scope>NUCLEOTIDE SEQUENCE</scope>
    <source>
        <tissue evidence="14">Salivary glands</tissue>
    </source>
</reference>
<evidence type="ECO:0000256" key="1">
    <source>
        <dbReference type="ARBA" id="ARBA00003975"/>
    </source>
</evidence>
<evidence type="ECO:0000256" key="4">
    <source>
        <dbReference type="ARBA" id="ARBA00007540"/>
    </source>
</evidence>
<organism evidence="14">
    <name type="scientific">Rhipicephalus appendiculatus</name>
    <name type="common">Brown ear tick</name>
    <dbReference type="NCBI Taxonomy" id="34631"/>
    <lineage>
        <taxon>Eukaryota</taxon>
        <taxon>Metazoa</taxon>
        <taxon>Ecdysozoa</taxon>
        <taxon>Arthropoda</taxon>
        <taxon>Chelicerata</taxon>
        <taxon>Arachnida</taxon>
        <taxon>Acari</taxon>
        <taxon>Parasitiformes</taxon>
        <taxon>Ixodida</taxon>
        <taxon>Ixodoidea</taxon>
        <taxon>Ixodidae</taxon>
        <taxon>Rhipicephalinae</taxon>
        <taxon>Rhipicephalus</taxon>
        <taxon>Rhipicephalus</taxon>
    </lineage>
</organism>
<dbReference type="Pfam" id="PF11538">
    <property type="entry name" value="Snurportin1"/>
    <property type="match status" value="1"/>
</dbReference>
<evidence type="ECO:0000256" key="7">
    <source>
        <dbReference type="ARBA" id="ARBA00022490"/>
    </source>
</evidence>
<evidence type="ECO:0000313" key="14">
    <source>
        <dbReference type="EMBL" id="JAP80288.1"/>
    </source>
</evidence>
<comment type="similarity">
    <text evidence="4">Belongs to the snurportin family.</text>
</comment>
<feature type="compositionally biased region" description="Acidic residues" evidence="12">
    <location>
        <begin position="332"/>
        <end position="344"/>
    </location>
</feature>
<dbReference type="EMBL" id="GEDV01008269">
    <property type="protein sequence ID" value="JAP80288.1"/>
    <property type="molecule type" value="Transcribed_RNA"/>
</dbReference>
<evidence type="ECO:0000256" key="6">
    <source>
        <dbReference type="ARBA" id="ARBA00022448"/>
    </source>
</evidence>
<dbReference type="CDD" id="cd09232">
    <property type="entry name" value="Snurportin-1_C"/>
    <property type="match status" value="1"/>
</dbReference>
<proteinExistence type="inferred from homology"/>
<keyword evidence="9" id="KW-0539">Nucleus</keyword>
<evidence type="ECO:0000256" key="11">
    <source>
        <dbReference type="PROSITE-ProRule" id="PRU00561"/>
    </source>
</evidence>
<dbReference type="GO" id="GO:0061608">
    <property type="term" value="F:nuclear import signal receptor activity"/>
    <property type="evidence" value="ECO:0007669"/>
    <property type="project" value="InterPro"/>
</dbReference>
<evidence type="ECO:0000256" key="9">
    <source>
        <dbReference type="ARBA" id="ARBA00023242"/>
    </source>
</evidence>
<keyword evidence="6 11" id="KW-0813">Transport</keyword>
<feature type="compositionally biased region" description="Basic and acidic residues" evidence="12">
    <location>
        <begin position="308"/>
        <end position="317"/>
    </location>
</feature>
<keyword evidence="8" id="KW-0694">RNA-binding</keyword>
<dbReference type="Gene3D" id="3.30.470.30">
    <property type="entry name" value="DNA ligase/mRNA capping enzyme"/>
    <property type="match status" value="1"/>
</dbReference>
<dbReference type="InterPro" id="IPR024721">
    <property type="entry name" value="Snurportin-1_N"/>
</dbReference>
<dbReference type="GO" id="GO:0005634">
    <property type="term" value="C:nucleus"/>
    <property type="evidence" value="ECO:0007669"/>
    <property type="project" value="UniProtKB-SubCell"/>
</dbReference>
<keyword evidence="7" id="KW-0963">Cytoplasm</keyword>
<dbReference type="GO" id="GO:0061015">
    <property type="term" value="P:snRNA import into nucleus"/>
    <property type="evidence" value="ECO:0007669"/>
    <property type="project" value="InterPro"/>
</dbReference>
<dbReference type="PANTHER" id="PTHR13403">
    <property type="entry name" value="SNURPORTIN1 RNUT1 PROTEIN RNA, U TRANSPORTER 1"/>
    <property type="match status" value="1"/>
</dbReference>
<evidence type="ECO:0000259" key="13">
    <source>
        <dbReference type="PROSITE" id="PS51214"/>
    </source>
</evidence>
<evidence type="ECO:0000256" key="2">
    <source>
        <dbReference type="ARBA" id="ARBA00004123"/>
    </source>
</evidence>
<protein>
    <recommendedName>
        <fullName evidence="5">Snurportin-1</fullName>
    </recommendedName>
    <alternativeName>
        <fullName evidence="10">RNA U transporter 1</fullName>
    </alternativeName>
</protein>
<evidence type="ECO:0000256" key="3">
    <source>
        <dbReference type="ARBA" id="ARBA00004496"/>
    </source>
</evidence>
<dbReference type="AlphaFoldDB" id="A0A131YNZ9"/>
<evidence type="ECO:0000256" key="8">
    <source>
        <dbReference type="ARBA" id="ARBA00022884"/>
    </source>
</evidence>
<dbReference type="PANTHER" id="PTHR13403:SF6">
    <property type="entry name" value="SNURPORTIN-1"/>
    <property type="match status" value="1"/>
</dbReference>
<evidence type="ECO:0000256" key="12">
    <source>
        <dbReference type="SAM" id="MobiDB-lite"/>
    </source>
</evidence>
<evidence type="ECO:0000256" key="5">
    <source>
        <dbReference type="ARBA" id="ARBA00016034"/>
    </source>
</evidence>
<feature type="region of interest" description="Disordered" evidence="12">
    <location>
        <begin position="300"/>
        <end position="344"/>
    </location>
</feature>
<dbReference type="GO" id="GO:0003723">
    <property type="term" value="F:RNA binding"/>
    <property type="evidence" value="ECO:0007669"/>
    <property type="project" value="UniProtKB-KW"/>
</dbReference>
<comment type="subcellular location">
    <subcellularLocation>
        <location evidence="3">Cytoplasm</location>
    </subcellularLocation>
    <subcellularLocation>
        <location evidence="2">Nucleus</location>
    </subcellularLocation>
</comment>
<name>A0A131YNZ9_RHIAP</name>
<feature type="domain" description="IBB" evidence="13">
    <location>
        <begin position="11"/>
        <end position="73"/>
    </location>
</feature>
<comment type="function">
    <text evidence="1">Functions as an U snRNP-specific nuclear import adapter. Involved in the trimethylguanosine (m3G)-cap-dependent nuclear import of U snRNPs. Binds specifically to the terminal m3G-cap U snRNAs.</text>
</comment>